<keyword evidence="2" id="KW-1185">Reference proteome</keyword>
<proteinExistence type="predicted"/>
<evidence type="ECO:0000313" key="1">
    <source>
        <dbReference type="EMBL" id="KNC46469.1"/>
    </source>
</evidence>
<dbReference type="AlphaFoldDB" id="A0A0L0D2A2"/>
<dbReference type="Proteomes" id="UP000054408">
    <property type="component" value="Unassembled WGS sequence"/>
</dbReference>
<organism evidence="1 2">
    <name type="scientific">Thecamonas trahens ATCC 50062</name>
    <dbReference type="NCBI Taxonomy" id="461836"/>
    <lineage>
        <taxon>Eukaryota</taxon>
        <taxon>Apusozoa</taxon>
        <taxon>Apusomonadida</taxon>
        <taxon>Apusomonadidae</taxon>
        <taxon>Thecamonas</taxon>
    </lineage>
</organism>
<protein>
    <submittedName>
        <fullName evidence="1">Uncharacterized protein</fullName>
    </submittedName>
</protein>
<dbReference type="EMBL" id="GL349534">
    <property type="protein sequence ID" value="KNC46469.1"/>
    <property type="molecule type" value="Genomic_DNA"/>
</dbReference>
<sequence>MQIVHRHVPPHSWYVLAGVGLWVKHPIAASALLVDHSGGDESNVEGDDVHDAHTGSHIATFGLDRGDVPPVSGRAVHRRISDLFARWSAPVVTTIAPSCGFASEFALALFLAAADLADGDVLLILPLIVVEPPPFPCVFLADTSGTAASVLPR</sequence>
<dbReference type="GeneID" id="25569455"/>
<dbReference type="RefSeq" id="XP_013752606.1">
    <property type="nucleotide sequence ID" value="XM_013897152.1"/>
</dbReference>
<evidence type="ECO:0000313" key="2">
    <source>
        <dbReference type="Proteomes" id="UP000054408"/>
    </source>
</evidence>
<gene>
    <name evidence="1" type="ORF">AMSG_11521</name>
</gene>
<accession>A0A0L0D2A2</accession>
<name>A0A0L0D2A2_THETB</name>
<reference evidence="1 2" key="1">
    <citation type="submission" date="2010-05" db="EMBL/GenBank/DDBJ databases">
        <title>The Genome Sequence of Thecamonas trahens ATCC 50062.</title>
        <authorList>
            <consortium name="The Broad Institute Genome Sequencing Platform"/>
            <person name="Russ C."/>
            <person name="Cuomo C."/>
            <person name="Shea T."/>
            <person name="Young S.K."/>
            <person name="Zeng Q."/>
            <person name="Koehrsen M."/>
            <person name="Haas B."/>
            <person name="Borodovsky M."/>
            <person name="Guigo R."/>
            <person name="Alvarado L."/>
            <person name="Berlin A."/>
            <person name="Bochicchio J."/>
            <person name="Borenstein D."/>
            <person name="Chapman S."/>
            <person name="Chen Z."/>
            <person name="Freedman E."/>
            <person name="Gellesch M."/>
            <person name="Goldberg J."/>
            <person name="Griggs A."/>
            <person name="Gujja S."/>
            <person name="Heilman E."/>
            <person name="Heiman D."/>
            <person name="Hepburn T."/>
            <person name="Howarth C."/>
            <person name="Jen D."/>
            <person name="Larson L."/>
            <person name="Mehta T."/>
            <person name="Park D."/>
            <person name="Pearson M."/>
            <person name="Roberts A."/>
            <person name="Saif S."/>
            <person name="Shenoy N."/>
            <person name="Sisk P."/>
            <person name="Stolte C."/>
            <person name="Sykes S."/>
            <person name="Thomson T."/>
            <person name="Walk T."/>
            <person name="White J."/>
            <person name="Yandava C."/>
            <person name="Burger G."/>
            <person name="Gray M.W."/>
            <person name="Holland P.W.H."/>
            <person name="King N."/>
            <person name="Lang F.B.F."/>
            <person name="Roger A.J."/>
            <person name="Ruiz-Trillo I."/>
            <person name="Lander E."/>
            <person name="Nusbaum C."/>
        </authorList>
    </citation>
    <scope>NUCLEOTIDE SEQUENCE [LARGE SCALE GENOMIC DNA]</scope>
    <source>
        <strain evidence="1 2">ATCC 50062</strain>
    </source>
</reference>